<dbReference type="EMBL" id="RSAA01000004">
    <property type="protein sequence ID" value="RRO19311.1"/>
    <property type="molecule type" value="Genomic_DNA"/>
</dbReference>
<evidence type="ECO:0000256" key="10">
    <source>
        <dbReference type="ARBA" id="ARBA00023033"/>
    </source>
</evidence>
<protein>
    <recommendedName>
        <fullName evidence="4">Probable nitronate monooxygenase</fullName>
    </recommendedName>
    <alternativeName>
        <fullName evidence="11">Propionate 3-nitronate monooxygenase</fullName>
    </alternativeName>
</protein>
<comment type="similarity">
    <text evidence="3">Belongs to the nitronate monooxygenase family. NMO class I subfamily.</text>
</comment>
<dbReference type="PANTHER" id="PTHR42747:SF3">
    <property type="entry name" value="NITRONATE MONOOXYGENASE-RELATED"/>
    <property type="match status" value="1"/>
</dbReference>
<dbReference type="FunFam" id="3.20.20.70:FF:000154">
    <property type="entry name" value="Probable nitronate monooxygenase"/>
    <property type="match status" value="1"/>
</dbReference>
<comment type="caution">
    <text evidence="13">The sequence shown here is derived from an EMBL/GenBank/DDBJ whole genome shotgun (WGS) entry which is preliminary data.</text>
</comment>
<organism evidence="13 14">
    <name type="scientific">Saccharopolyspora rhizosphaerae</name>
    <dbReference type="NCBI Taxonomy" id="2492662"/>
    <lineage>
        <taxon>Bacteria</taxon>
        <taxon>Bacillati</taxon>
        <taxon>Actinomycetota</taxon>
        <taxon>Actinomycetes</taxon>
        <taxon>Pseudonocardiales</taxon>
        <taxon>Pseudonocardiaceae</taxon>
        <taxon>Saccharopolyspora</taxon>
    </lineage>
</organism>
<dbReference type="GO" id="GO:0000166">
    <property type="term" value="F:nucleotide binding"/>
    <property type="evidence" value="ECO:0007669"/>
    <property type="project" value="UniProtKB-KW"/>
</dbReference>
<keyword evidence="7" id="KW-0288">FMN</keyword>
<dbReference type="SUPFAM" id="SSF51412">
    <property type="entry name" value="Inosine monophosphate dehydrogenase (IMPDH)"/>
    <property type="match status" value="1"/>
</dbReference>
<comment type="catalytic activity">
    <reaction evidence="12">
        <text>3 propionate 3-nitronate + 3 O2 + H2O = 3 3-oxopropanoate + 2 nitrate + nitrite + H2O2 + 3 H(+)</text>
        <dbReference type="Rhea" id="RHEA:57332"/>
        <dbReference type="ChEBI" id="CHEBI:15377"/>
        <dbReference type="ChEBI" id="CHEBI:15378"/>
        <dbReference type="ChEBI" id="CHEBI:15379"/>
        <dbReference type="ChEBI" id="CHEBI:16240"/>
        <dbReference type="ChEBI" id="CHEBI:16301"/>
        <dbReference type="ChEBI" id="CHEBI:17632"/>
        <dbReference type="ChEBI" id="CHEBI:33190"/>
        <dbReference type="ChEBI" id="CHEBI:136067"/>
    </reaction>
</comment>
<keyword evidence="5" id="KW-0216">Detoxification</keyword>
<dbReference type="OrthoDB" id="9778912at2"/>
<evidence type="ECO:0000256" key="9">
    <source>
        <dbReference type="ARBA" id="ARBA00023002"/>
    </source>
</evidence>
<evidence type="ECO:0000256" key="11">
    <source>
        <dbReference type="ARBA" id="ARBA00031155"/>
    </source>
</evidence>
<keyword evidence="10 13" id="KW-0503">Monooxygenase</keyword>
<evidence type="ECO:0000256" key="12">
    <source>
        <dbReference type="ARBA" id="ARBA00049401"/>
    </source>
</evidence>
<evidence type="ECO:0000313" key="13">
    <source>
        <dbReference type="EMBL" id="RRO19311.1"/>
    </source>
</evidence>
<dbReference type="InterPro" id="IPR004136">
    <property type="entry name" value="NMO"/>
</dbReference>
<dbReference type="Gene3D" id="3.20.20.70">
    <property type="entry name" value="Aldolase class I"/>
    <property type="match status" value="1"/>
</dbReference>
<keyword evidence="8" id="KW-0547">Nucleotide-binding</keyword>
<dbReference type="Proteomes" id="UP000274515">
    <property type="component" value="Unassembled WGS sequence"/>
</dbReference>
<evidence type="ECO:0000256" key="2">
    <source>
        <dbReference type="ARBA" id="ARBA00003535"/>
    </source>
</evidence>
<accession>A0A426K1P1</accession>
<reference evidence="13 14" key="1">
    <citation type="submission" date="2018-11" db="EMBL/GenBank/DDBJ databases">
        <title>Saccharopolyspora rhizosphaerae sp. nov., an actinomycete isolated from rhizosphere soil in Thailand.</title>
        <authorList>
            <person name="Intra B."/>
            <person name="Euanorasetr J."/>
            <person name="Take A."/>
            <person name="Inahashi Y."/>
            <person name="Mori M."/>
            <person name="Panbangred W."/>
            <person name="Matsumoto A."/>
        </authorList>
    </citation>
    <scope>NUCLEOTIDE SEQUENCE [LARGE SCALE GENOMIC DNA]</scope>
    <source>
        <strain evidence="13 14">H219</strain>
    </source>
</reference>
<dbReference type="Pfam" id="PF03060">
    <property type="entry name" value="NMO"/>
    <property type="match status" value="1"/>
</dbReference>
<comment type="cofactor">
    <cofactor evidence="1">
        <name>FMN</name>
        <dbReference type="ChEBI" id="CHEBI:58210"/>
    </cofactor>
</comment>
<dbReference type="CDD" id="cd04730">
    <property type="entry name" value="NPD_like"/>
    <property type="match status" value="1"/>
</dbReference>
<dbReference type="InterPro" id="IPR013785">
    <property type="entry name" value="Aldolase_TIM"/>
</dbReference>
<dbReference type="GO" id="GO:0018580">
    <property type="term" value="F:nitronate monooxygenase activity"/>
    <property type="evidence" value="ECO:0007669"/>
    <property type="project" value="InterPro"/>
</dbReference>
<evidence type="ECO:0000256" key="7">
    <source>
        <dbReference type="ARBA" id="ARBA00022643"/>
    </source>
</evidence>
<evidence type="ECO:0000313" key="14">
    <source>
        <dbReference type="Proteomes" id="UP000274515"/>
    </source>
</evidence>
<evidence type="ECO:0000256" key="3">
    <source>
        <dbReference type="ARBA" id="ARBA00009881"/>
    </source>
</evidence>
<keyword evidence="14" id="KW-1185">Reference proteome</keyword>
<proteinExistence type="inferred from homology"/>
<name>A0A426K1P1_9PSEU</name>
<evidence type="ECO:0000256" key="6">
    <source>
        <dbReference type="ARBA" id="ARBA00022630"/>
    </source>
</evidence>
<dbReference type="AlphaFoldDB" id="A0A426K1P1"/>
<evidence type="ECO:0000256" key="4">
    <source>
        <dbReference type="ARBA" id="ARBA00013457"/>
    </source>
</evidence>
<keyword evidence="9" id="KW-0560">Oxidoreductase</keyword>
<comment type="function">
    <text evidence="2">Nitronate monooxygenase that uses molecular oxygen to catalyze the oxidative denitrification of alkyl nitronates. Acts on propionate 3-nitronate (P3N), the presumed physiological substrate. Probably functions in the detoxification of P3N, a metabolic poison produced by plants and fungi as a defense mechanism.</text>
</comment>
<evidence type="ECO:0000256" key="5">
    <source>
        <dbReference type="ARBA" id="ARBA00022575"/>
    </source>
</evidence>
<dbReference type="PANTHER" id="PTHR42747">
    <property type="entry name" value="NITRONATE MONOOXYGENASE-RELATED"/>
    <property type="match status" value="1"/>
</dbReference>
<dbReference type="GO" id="GO:0009636">
    <property type="term" value="P:response to toxic substance"/>
    <property type="evidence" value="ECO:0007669"/>
    <property type="project" value="UniProtKB-KW"/>
</dbReference>
<dbReference type="RefSeq" id="WP_125088807.1">
    <property type="nucleotide sequence ID" value="NZ_RSAA01000004.1"/>
</dbReference>
<keyword evidence="6" id="KW-0285">Flavoprotein</keyword>
<evidence type="ECO:0000256" key="1">
    <source>
        <dbReference type="ARBA" id="ARBA00001917"/>
    </source>
</evidence>
<sequence length="348" mass="36020">MILSGRFPLVAAPMAGGLSTPELAAAVSEAGALGYLAGALTGEEALAEQIARTRSLTAEPFGVNLFVPSERRDVDLEDYRGRVAETAGRYGVEPGSSDWDDDSYPAKVELLIAQRIPVVSFTFGLPEAATVERLHAAGSEVVITVTTADEARQAARVGADAVCVQGMEAGGHRGVFHDDPGQIGGGPLLGLLPAIRSVREAVDLPIIAAGGLVHGADVAAVLTAGASAAQLGTAFLVCDEAGTQQVQRAEMADGQRQTDITRAYSGRPARGLVNRFMLDNQDAPAAYPQVNNLTKPMRAAAGKAGDAEAVSLWAGQSYASARPMPAADLVDLLRREAADALRAVAGRL</sequence>
<gene>
    <name evidence="13" type="ORF">EIL87_04165</name>
</gene>
<evidence type="ECO:0000256" key="8">
    <source>
        <dbReference type="ARBA" id="ARBA00022741"/>
    </source>
</evidence>